<gene>
    <name evidence="2" type="ORF">GCM10010430_53660</name>
</gene>
<protein>
    <submittedName>
        <fullName evidence="2">Uncharacterized protein</fullName>
    </submittedName>
</protein>
<evidence type="ECO:0000313" key="2">
    <source>
        <dbReference type="EMBL" id="GAA2262534.1"/>
    </source>
</evidence>
<dbReference type="Proteomes" id="UP001500305">
    <property type="component" value="Unassembled WGS sequence"/>
</dbReference>
<dbReference type="EMBL" id="BAAATR010000028">
    <property type="protein sequence ID" value="GAA2262534.1"/>
    <property type="molecule type" value="Genomic_DNA"/>
</dbReference>
<accession>A0ABP5RK05</accession>
<feature type="region of interest" description="Disordered" evidence="1">
    <location>
        <begin position="101"/>
        <end position="142"/>
    </location>
</feature>
<feature type="compositionally biased region" description="Basic and acidic residues" evidence="1">
    <location>
        <begin position="101"/>
        <end position="114"/>
    </location>
</feature>
<keyword evidence="3" id="KW-1185">Reference proteome</keyword>
<reference evidence="3" key="1">
    <citation type="journal article" date="2019" name="Int. J. Syst. Evol. Microbiol.">
        <title>The Global Catalogue of Microorganisms (GCM) 10K type strain sequencing project: providing services to taxonomists for standard genome sequencing and annotation.</title>
        <authorList>
            <consortium name="The Broad Institute Genomics Platform"/>
            <consortium name="The Broad Institute Genome Sequencing Center for Infectious Disease"/>
            <person name="Wu L."/>
            <person name="Ma J."/>
        </authorList>
    </citation>
    <scope>NUCLEOTIDE SEQUENCE [LARGE SCALE GENOMIC DNA]</scope>
    <source>
        <strain evidence="3">JCM 7356</strain>
    </source>
</reference>
<name>A0ABP5RK05_9ACTN</name>
<organism evidence="2 3">
    <name type="scientific">Kitasatospora cystarginea</name>
    <dbReference type="NCBI Taxonomy" id="58350"/>
    <lineage>
        <taxon>Bacteria</taxon>
        <taxon>Bacillati</taxon>
        <taxon>Actinomycetota</taxon>
        <taxon>Actinomycetes</taxon>
        <taxon>Kitasatosporales</taxon>
        <taxon>Streptomycetaceae</taxon>
        <taxon>Kitasatospora</taxon>
    </lineage>
</organism>
<proteinExistence type="predicted"/>
<sequence>MEPELAALATGAATTLVRLLATESWEQARDAVARLWHRVHPERAEAVTAELDDSRAELLTALQDGDAQAEQELIGEWRRRLGRLIQAGGPELVDELRRAIDELSPRPPESDRTESGGVRMHATASDRGRIYQAGRDQHIVER</sequence>
<feature type="compositionally biased region" description="Basic and acidic residues" evidence="1">
    <location>
        <begin position="124"/>
        <end position="142"/>
    </location>
</feature>
<evidence type="ECO:0000313" key="3">
    <source>
        <dbReference type="Proteomes" id="UP001500305"/>
    </source>
</evidence>
<evidence type="ECO:0000256" key="1">
    <source>
        <dbReference type="SAM" id="MobiDB-lite"/>
    </source>
</evidence>
<comment type="caution">
    <text evidence="2">The sequence shown here is derived from an EMBL/GenBank/DDBJ whole genome shotgun (WGS) entry which is preliminary data.</text>
</comment>
<dbReference type="RefSeq" id="WP_344639073.1">
    <property type="nucleotide sequence ID" value="NZ_BAAATR010000028.1"/>
</dbReference>